<evidence type="ECO:0000313" key="2">
    <source>
        <dbReference type="EMBL" id="CAA9314480.1"/>
    </source>
</evidence>
<dbReference type="EMBL" id="CADCTX010000347">
    <property type="protein sequence ID" value="CAA9314480.1"/>
    <property type="molecule type" value="Genomic_DNA"/>
</dbReference>
<accession>A0A6J4KUP8</accession>
<feature type="non-terminal residue" evidence="2">
    <location>
        <position position="1"/>
    </location>
</feature>
<feature type="region of interest" description="Disordered" evidence="1">
    <location>
        <begin position="1"/>
        <end position="115"/>
    </location>
</feature>
<feature type="compositionally biased region" description="Basic residues" evidence="1">
    <location>
        <begin position="70"/>
        <end position="81"/>
    </location>
</feature>
<sequence length="152" mass="15846">AGPTPFVAARPPGGTSRRPRGRAVGPGVRAAKWVLQPRRRRAARRGRRVWPGGCGAPRPGLAHPRGCGARPRRGGARRGHGVRGAAPDRAQARLDRPPRGAGVAAGRGARGRVGPARRALRAGLLRAGAPGSRLLPGAPPRFQPIRPSDLVM</sequence>
<organism evidence="2">
    <name type="scientific">uncultured Gemmatimonadaceae bacterium</name>
    <dbReference type="NCBI Taxonomy" id="246130"/>
    <lineage>
        <taxon>Bacteria</taxon>
        <taxon>Pseudomonadati</taxon>
        <taxon>Gemmatimonadota</taxon>
        <taxon>Gemmatimonadia</taxon>
        <taxon>Gemmatimonadales</taxon>
        <taxon>Gemmatimonadaceae</taxon>
        <taxon>environmental samples</taxon>
    </lineage>
</organism>
<dbReference type="AlphaFoldDB" id="A0A6J4KUP8"/>
<evidence type="ECO:0000256" key="1">
    <source>
        <dbReference type="SAM" id="MobiDB-lite"/>
    </source>
</evidence>
<gene>
    <name evidence="2" type="ORF">AVDCRST_MAG40-1156</name>
</gene>
<proteinExistence type="predicted"/>
<feature type="compositionally biased region" description="Basic residues" evidence="1">
    <location>
        <begin position="37"/>
        <end position="48"/>
    </location>
</feature>
<reference evidence="2" key="1">
    <citation type="submission" date="2020-02" db="EMBL/GenBank/DDBJ databases">
        <authorList>
            <person name="Meier V. D."/>
        </authorList>
    </citation>
    <scope>NUCLEOTIDE SEQUENCE</scope>
    <source>
        <strain evidence="2">AVDCRST_MAG40</strain>
    </source>
</reference>
<name>A0A6J4KUP8_9BACT</name>
<feature type="region of interest" description="Disordered" evidence="1">
    <location>
        <begin position="128"/>
        <end position="152"/>
    </location>
</feature>
<protein>
    <submittedName>
        <fullName evidence="2">Uncharacterized protein</fullName>
    </submittedName>
</protein>
<feature type="compositionally biased region" description="Low complexity" evidence="1">
    <location>
        <begin position="8"/>
        <end position="31"/>
    </location>
</feature>
<feature type="non-terminal residue" evidence="2">
    <location>
        <position position="152"/>
    </location>
</feature>
<feature type="compositionally biased region" description="Low complexity" evidence="1">
    <location>
        <begin position="99"/>
        <end position="115"/>
    </location>
</feature>